<protein>
    <submittedName>
        <fullName evidence="1">Uncharacterized protein</fullName>
    </submittedName>
</protein>
<evidence type="ECO:0000313" key="1">
    <source>
        <dbReference type="EMBL" id="KAK3588207.1"/>
    </source>
</evidence>
<accession>A0AAE0SAF9</accession>
<reference evidence="1" key="2">
    <citation type="journal article" date="2021" name="Genome Biol. Evol.">
        <title>Developing a high-quality reference genome for a parasitic bivalve with doubly uniparental inheritance (Bivalvia: Unionida).</title>
        <authorList>
            <person name="Smith C.H."/>
        </authorList>
    </citation>
    <scope>NUCLEOTIDE SEQUENCE</scope>
    <source>
        <strain evidence="1">CHS0354</strain>
        <tissue evidence="1">Mantle</tissue>
    </source>
</reference>
<gene>
    <name evidence="1" type="ORF">CHS0354_000307</name>
</gene>
<evidence type="ECO:0000313" key="2">
    <source>
        <dbReference type="Proteomes" id="UP001195483"/>
    </source>
</evidence>
<name>A0AAE0SAF9_9BIVA</name>
<reference evidence="1" key="1">
    <citation type="journal article" date="2021" name="Genome Biol. Evol.">
        <title>A High-Quality Reference Genome for a Parasitic Bivalve with Doubly Uniparental Inheritance (Bivalvia: Unionida).</title>
        <authorList>
            <person name="Smith C.H."/>
        </authorList>
    </citation>
    <scope>NUCLEOTIDE SEQUENCE</scope>
    <source>
        <strain evidence="1">CHS0354</strain>
    </source>
</reference>
<keyword evidence="2" id="KW-1185">Reference proteome</keyword>
<organism evidence="1 2">
    <name type="scientific">Potamilus streckersoni</name>
    <dbReference type="NCBI Taxonomy" id="2493646"/>
    <lineage>
        <taxon>Eukaryota</taxon>
        <taxon>Metazoa</taxon>
        <taxon>Spiralia</taxon>
        <taxon>Lophotrochozoa</taxon>
        <taxon>Mollusca</taxon>
        <taxon>Bivalvia</taxon>
        <taxon>Autobranchia</taxon>
        <taxon>Heteroconchia</taxon>
        <taxon>Palaeoheterodonta</taxon>
        <taxon>Unionida</taxon>
        <taxon>Unionoidea</taxon>
        <taxon>Unionidae</taxon>
        <taxon>Ambleminae</taxon>
        <taxon>Lampsilini</taxon>
        <taxon>Potamilus</taxon>
    </lineage>
</organism>
<reference evidence="1" key="3">
    <citation type="submission" date="2023-05" db="EMBL/GenBank/DDBJ databases">
        <authorList>
            <person name="Smith C.H."/>
        </authorList>
    </citation>
    <scope>NUCLEOTIDE SEQUENCE</scope>
    <source>
        <strain evidence="1">CHS0354</strain>
        <tissue evidence="1">Mantle</tissue>
    </source>
</reference>
<dbReference type="Proteomes" id="UP001195483">
    <property type="component" value="Unassembled WGS sequence"/>
</dbReference>
<dbReference type="AlphaFoldDB" id="A0AAE0SAF9"/>
<comment type="caution">
    <text evidence="1">The sequence shown here is derived from an EMBL/GenBank/DDBJ whole genome shotgun (WGS) entry which is preliminary data.</text>
</comment>
<dbReference type="EMBL" id="JAEAOA010000072">
    <property type="protein sequence ID" value="KAK3588207.1"/>
    <property type="molecule type" value="Genomic_DNA"/>
</dbReference>
<sequence>EKVSEQMPNISKDENTSCTDKDICATLKSSAKKKQLSITPRTNMLLFGRPPLLPAPKKTF</sequence>
<proteinExistence type="predicted"/>
<feature type="non-terminal residue" evidence="1">
    <location>
        <position position="1"/>
    </location>
</feature>